<keyword evidence="1" id="KW-0614">Plasmid</keyword>
<dbReference type="PATRIC" id="fig|1502.177.peg.3489"/>
<geneLocation type="plasmid" evidence="1 2">
    <name>pJFP838A</name>
</geneLocation>
<organism evidence="1 2">
    <name type="scientific">Clostridium perfringens</name>
    <dbReference type="NCBI Taxonomy" id="1502"/>
    <lineage>
        <taxon>Bacteria</taxon>
        <taxon>Bacillati</taxon>
        <taxon>Bacillota</taxon>
        <taxon>Clostridia</taxon>
        <taxon>Eubacteriales</taxon>
        <taxon>Clostridiaceae</taxon>
        <taxon>Clostridium</taxon>
    </lineage>
</organism>
<dbReference type="InterPro" id="IPR053139">
    <property type="entry name" value="Surface_bspA-like"/>
</dbReference>
<evidence type="ECO:0000313" key="2">
    <source>
        <dbReference type="Proteomes" id="UP000070260"/>
    </source>
</evidence>
<dbReference type="Pfam" id="PF13306">
    <property type="entry name" value="LRR_5"/>
    <property type="match status" value="1"/>
</dbReference>
<dbReference type="PANTHER" id="PTHR45661:SF3">
    <property type="entry name" value="IG-LIKE DOMAIN-CONTAINING PROTEIN"/>
    <property type="match status" value="1"/>
</dbReference>
<dbReference type="PANTHER" id="PTHR45661">
    <property type="entry name" value="SURFACE ANTIGEN"/>
    <property type="match status" value="1"/>
</dbReference>
<proteinExistence type="predicted"/>
<reference evidence="1 2" key="1">
    <citation type="journal article" date="2016" name="PLoS ONE">
        <title>Plasmid Characterization and Chromosome Analysis of Two netF+ Clostridium perfringens Isolates Associated with Foal and Canine Necrotizing Enteritis.</title>
        <authorList>
            <person name="Mehdizadeh Gohari I."/>
            <person name="Kropinski A.M."/>
            <person name="Weese S.J."/>
            <person name="Parreira V.R."/>
            <person name="Whitehead A.E."/>
            <person name="Boerlin P."/>
            <person name="Prescott J.F."/>
        </authorList>
    </citation>
    <scope>NUCLEOTIDE SEQUENCE [LARGE SCALE GENOMIC DNA]</scope>
    <source>
        <strain evidence="1 2">JP838</strain>
        <plasmid evidence="2">Plasmid pJFP838A</plasmid>
    </source>
</reference>
<dbReference type="InterPro" id="IPR026906">
    <property type="entry name" value="LRR_5"/>
</dbReference>
<dbReference type="InterPro" id="IPR032675">
    <property type="entry name" value="LRR_dom_sf"/>
</dbReference>
<evidence type="ECO:0000313" key="1">
    <source>
        <dbReference type="EMBL" id="AMN31197.1"/>
    </source>
</evidence>
<dbReference type="EMBL" id="CP013615">
    <property type="protein sequence ID" value="AMN31197.1"/>
    <property type="molecule type" value="Genomic_DNA"/>
</dbReference>
<accession>A0A140GRN8</accession>
<dbReference type="Proteomes" id="UP000070260">
    <property type="component" value="Plasmid pJFP838A"/>
</dbReference>
<sequence>MKRLEIKLTLDVEKVEDINLEVLNLLNNNGYSCVKSKILNEEDVATTPDEFEYVIIDESFINEKLNVLSICSFLEDKLKKEKEDRNIDIDISFKDELINMSKELVGTACITKYLSNKNIVKIPNTINNIPVTTIGNMAFSGVDLKDIELPDTLIYIGSDSFNGANIIDELTIPKNVRFIDSYAFSYNQLNKLILFNNLLYIGNHAFIGNEIKSLIIPDSVKYIGRFAFQDNLLSSIKLSNSMEIISNDTFCCNELKEVIIPNSVKYIEDNAFYFNEIVTVKLGNNVEYIGKDAFSNNSIENLSLSQKLKYIMENAFLNNKIENIQIPASVDTLEFKAFYNNPIMNVIIPGHLIKQKEVAFSDEYSIGKFYNKKIYTKFVVIQ</sequence>
<protein>
    <submittedName>
        <fullName evidence="1">Leucine-rich cell surface protein</fullName>
    </submittedName>
</protein>
<gene>
    <name evidence="1" type="ORF">JFP838_pA0281</name>
</gene>
<name>A0A140GRN8_CLOPF</name>
<dbReference type="AlphaFoldDB" id="A0A140GRN8"/>
<dbReference type="RefSeq" id="WP_061429788.1">
    <property type="nucleotide sequence ID" value="NZ_CP013615.1"/>
</dbReference>
<dbReference type="Gene3D" id="3.80.10.10">
    <property type="entry name" value="Ribonuclease Inhibitor"/>
    <property type="match status" value="2"/>
</dbReference>